<keyword evidence="2" id="KW-0472">Membrane</keyword>
<dbReference type="AlphaFoldDB" id="A9BWY4"/>
<keyword evidence="1" id="KW-0175">Coiled coil</keyword>
<evidence type="ECO:0008006" key="5">
    <source>
        <dbReference type="Google" id="ProtNLM"/>
    </source>
</evidence>
<gene>
    <name evidence="3" type="ordered locus">Daci_4338</name>
</gene>
<dbReference type="KEGG" id="dac:Daci_4338"/>
<keyword evidence="2" id="KW-0812">Transmembrane</keyword>
<evidence type="ECO:0000313" key="3">
    <source>
        <dbReference type="EMBL" id="ABX36969.1"/>
    </source>
</evidence>
<reference evidence="3 4" key="1">
    <citation type="journal article" date="2004" name="Appl. Environ. Microbiol.">
        <title>Mineralization of individual congeners of linear alkylbenzenesulfonate by defined pairs of heterotrophic bacteria.</title>
        <authorList>
            <person name="Schleheck D."/>
            <person name="Knepper T.P."/>
            <person name="Fischer K."/>
            <person name="Cook A.M."/>
        </authorList>
    </citation>
    <scope>NUCLEOTIDE SEQUENCE [LARGE SCALE GENOMIC DNA]</scope>
    <source>
        <strain evidence="4">DSM 14801 / SPH-1</strain>
    </source>
</reference>
<dbReference type="STRING" id="398578.Daci_4338"/>
<feature type="transmembrane region" description="Helical" evidence="2">
    <location>
        <begin position="170"/>
        <end position="192"/>
    </location>
</feature>
<name>A9BWY4_DELAS</name>
<dbReference type="HOGENOM" id="CLU_063844_1_0_4"/>
<organism evidence="3 4">
    <name type="scientific">Delftia acidovorans (strain DSM 14801 / SPH-1)</name>
    <dbReference type="NCBI Taxonomy" id="398578"/>
    <lineage>
        <taxon>Bacteria</taxon>
        <taxon>Pseudomonadati</taxon>
        <taxon>Pseudomonadota</taxon>
        <taxon>Betaproteobacteria</taxon>
        <taxon>Burkholderiales</taxon>
        <taxon>Comamonadaceae</taxon>
        <taxon>Delftia</taxon>
    </lineage>
</organism>
<proteinExistence type="predicted"/>
<keyword evidence="4" id="KW-1185">Reference proteome</keyword>
<keyword evidence="2" id="KW-1133">Transmembrane helix</keyword>
<dbReference type="Proteomes" id="UP000000784">
    <property type="component" value="Chromosome"/>
</dbReference>
<evidence type="ECO:0000256" key="2">
    <source>
        <dbReference type="SAM" id="Phobius"/>
    </source>
</evidence>
<feature type="transmembrane region" description="Helical" evidence="2">
    <location>
        <begin position="42"/>
        <end position="63"/>
    </location>
</feature>
<evidence type="ECO:0000313" key="4">
    <source>
        <dbReference type="Proteomes" id="UP000000784"/>
    </source>
</evidence>
<accession>A9BWY4</accession>
<reference evidence="4" key="2">
    <citation type="submission" date="2007-11" db="EMBL/GenBank/DDBJ databases">
        <title>Complete sequence of Delftia acidovorans DSM 14801 / SPH-1.</title>
        <authorList>
            <person name="Copeland A."/>
            <person name="Lucas S."/>
            <person name="Lapidus A."/>
            <person name="Barry K."/>
            <person name="Glavina del Rio T."/>
            <person name="Dalin E."/>
            <person name="Tice H."/>
            <person name="Pitluck S."/>
            <person name="Lowry S."/>
            <person name="Clum A."/>
            <person name="Schmutz J."/>
            <person name="Larimer F."/>
            <person name="Land M."/>
            <person name="Hauser L."/>
            <person name="Kyrpides N."/>
            <person name="Kim E."/>
            <person name="Schleheck D."/>
            <person name="Richardson P."/>
        </authorList>
    </citation>
    <scope>NUCLEOTIDE SEQUENCE [LARGE SCALE GENOMIC DNA]</scope>
    <source>
        <strain evidence="4">DSM 14801 / SPH-1</strain>
    </source>
</reference>
<feature type="transmembrane region" description="Helical" evidence="2">
    <location>
        <begin position="315"/>
        <end position="336"/>
    </location>
</feature>
<evidence type="ECO:0000256" key="1">
    <source>
        <dbReference type="SAM" id="Coils"/>
    </source>
</evidence>
<dbReference type="EMBL" id="CP000884">
    <property type="protein sequence ID" value="ABX36969.1"/>
    <property type="molecule type" value="Genomic_DNA"/>
</dbReference>
<feature type="transmembrane region" description="Helical" evidence="2">
    <location>
        <begin position="83"/>
        <end position="107"/>
    </location>
</feature>
<protein>
    <recommendedName>
        <fullName evidence="5">Transmembrane protein</fullName>
    </recommendedName>
</protein>
<sequence>MGHSTPRKSAMSIAYSESAPLAEAPVVNTVATVDTSRSGVSWAAIFAGAMAAASLSLLLFILGTGLGLSSVSVWSGEGLDAGALGLTAVAWIAFTQLASAGVGGYLAGRLRTRWQGVHTDEVYFRDTAHGFLSWALATLAMVALMGAAAGGAVSGAFKAAQTVATSASSVVGGAIGAAGGAAAGGAAAMAGASGADASPQGLAYWTGSLFRNSGAATTTSNATPADLASATREAGVIFAQSLRTGQLSPADEQYLAQLIARNSDMSVEDAQKKVRSTFDSVQMQIKQAEQKAEEAKQKAKQAAEEARKATAHSMLWLFVSLMLGAFVGSLCATWGGRQRDAF</sequence>
<feature type="transmembrane region" description="Helical" evidence="2">
    <location>
        <begin position="128"/>
        <end position="150"/>
    </location>
</feature>
<feature type="coiled-coil region" evidence="1">
    <location>
        <begin position="278"/>
        <end position="312"/>
    </location>
</feature>
<dbReference type="eggNOG" id="COG1196">
    <property type="taxonomic scope" value="Bacteria"/>
</dbReference>